<dbReference type="GO" id="GO:0055085">
    <property type="term" value="P:transmembrane transport"/>
    <property type="evidence" value="ECO:0007669"/>
    <property type="project" value="InterPro"/>
</dbReference>
<dbReference type="AlphaFoldDB" id="A0A4Y8LW69"/>
<evidence type="ECO:0000256" key="4">
    <source>
        <dbReference type="ARBA" id="ARBA00022692"/>
    </source>
</evidence>
<dbReference type="PROSITE" id="PS50928">
    <property type="entry name" value="ABC_TM1"/>
    <property type="match status" value="1"/>
</dbReference>
<dbReference type="PANTHER" id="PTHR43005">
    <property type="entry name" value="BLR7065 PROTEIN"/>
    <property type="match status" value="1"/>
</dbReference>
<sequence length="309" mass="34881">MSSTSYPRKLSSVRTKRLLRRWEPYFLLLPALLIVLSFFAYPVIKAFQLSFMHYVLFEPSKIGYSGFDNFKALLMDSNMPRILFNSVIWVVATVGLQFVLGFMLALALNRHFRGKHLYQAIVFLPWAVSAFLIGMIFKWMFNQQNGLINHLLLELGLIDKAIAFLAIPGTSIIPVIIAMAWYGVPFFGIMILAALQSVPHEIYEAADIDGAGRVKRLFSITIPYIKPTLVLTVLLRVIWVFNSADLIYIMTNGGPANSSHNLPSYIFNKIGYSTDFGQASALGVLMLIILTVYTIFFLRVTKYNEAGDI</sequence>
<evidence type="ECO:0000313" key="10">
    <source>
        <dbReference type="Proteomes" id="UP000297900"/>
    </source>
</evidence>
<dbReference type="InterPro" id="IPR035906">
    <property type="entry name" value="MetI-like_sf"/>
</dbReference>
<keyword evidence="5 7" id="KW-1133">Transmembrane helix</keyword>
<keyword evidence="2 7" id="KW-0813">Transport</keyword>
<evidence type="ECO:0000256" key="5">
    <source>
        <dbReference type="ARBA" id="ARBA00022989"/>
    </source>
</evidence>
<dbReference type="Proteomes" id="UP000297900">
    <property type="component" value="Unassembled WGS sequence"/>
</dbReference>
<dbReference type="Gene3D" id="1.10.3720.10">
    <property type="entry name" value="MetI-like"/>
    <property type="match status" value="1"/>
</dbReference>
<evidence type="ECO:0000256" key="3">
    <source>
        <dbReference type="ARBA" id="ARBA00022475"/>
    </source>
</evidence>
<evidence type="ECO:0000259" key="8">
    <source>
        <dbReference type="PROSITE" id="PS50928"/>
    </source>
</evidence>
<feature type="transmembrane region" description="Helical" evidence="7">
    <location>
        <begin position="161"/>
        <end position="182"/>
    </location>
</feature>
<feature type="domain" description="ABC transmembrane type-1" evidence="8">
    <location>
        <begin position="83"/>
        <end position="297"/>
    </location>
</feature>
<feature type="transmembrane region" description="Helical" evidence="7">
    <location>
        <begin position="25"/>
        <end position="44"/>
    </location>
</feature>
<keyword evidence="10" id="KW-1185">Reference proteome</keyword>
<evidence type="ECO:0000256" key="2">
    <source>
        <dbReference type="ARBA" id="ARBA00022448"/>
    </source>
</evidence>
<evidence type="ECO:0000256" key="7">
    <source>
        <dbReference type="RuleBase" id="RU363032"/>
    </source>
</evidence>
<keyword evidence="4 7" id="KW-0812">Transmembrane</keyword>
<feature type="transmembrane region" description="Helical" evidence="7">
    <location>
        <begin position="82"/>
        <end position="108"/>
    </location>
</feature>
<dbReference type="PANTHER" id="PTHR43005:SF2">
    <property type="entry name" value="INTEGRAL MEMBRANE SUGAR TRANSPORT PROTEIN"/>
    <property type="match status" value="1"/>
</dbReference>
<proteinExistence type="inferred from homology"/>
<keyword evidence="3" id="KW-1003">Cell membrane</keyword>
<organism evidence="9 10">
    <name type="scientific">Cohnella luojiensis</name>
    <dbReference type="NCBI Taxonomy" id="652876"/>
    <lineage>
        <taxon>Bacteria</taxon>
        <taxon>Bacillati</taxon>
        <taxon>Bacillota</taxon>
        <taxon>Bacilli</taxon>
        <taxon>Bacillales</taxon>
        <taxon>Paenibacillaceae</taxon>
        <taxon>Cohnella</taxon>
    </lineage>
</organism>
<dbReference type="RefSeq" id="WP_135152877.1">
    <property type="nucleotide sequence ID" value="NZ_SOMN01000020.1"/>
</dbReference>
<comment type="similarity">
    <text evidence="7">Belongs to the binding-protein-dependent transport system permease family.</text>
</comment>
<name>A0A4Y8LW69_9BACL</name>
<reference evidence="9 10" key="1">
    <citation type="submission" date="2019-03" db="EMBL/GenBank/DDBJ databases">
        <title>Cohnella endophytica sp. nov., a novel endophytic bacterium isolated from bark of Sonneratia apetala.</title>
        <authorList>
            <person name="Tuo L."/>
        </authorList>
    </citation>
    <scope>NUCLEOTIDE SEQUENCE [LARGE SCALE GENOMIC DNA]</scope>
    <source>
        <strain evidence="9 10">CCTCC AB 208254</strain>
    </source>
</reference>
<dbReference type="GO" id="GO:0005886">
    <property type="term" value="C:plasma membrane"/>
    <property type="evidence" value="ECO:0007669"/>
    <property type="project" value="UniProtKB-SubCell"/>
</dbReference>
<dbReference type="Pfam" id="PF00528">
    <property type="entry name" value="BPD_transp_1"/>
    <property type="match status" value="1"/>
</dbReference>
<dbReference type="OrthoDB" id="9809527at2"/>
<comment type="caution">
    <text evidence="9">The sequence shown here is derived from an EMBL/GenBank/DDBJ whole genome shotgun (WGS) entry which is preliminary data.</text>
</comment>
<feature type="transmembrane region" description="Helical" evidence="7">
    <location>
        <begin position="223"/>
        <end position="241"/>
    </location>
</feature>
<feature type="transmembrane region" description="Helical" evidence="7">
    <location>
        <begin position="279"/>
        <end position="298"/>
    </location>
</feature>
<comment type="subcellular location">
    <subcellularLocation>
        <location evidence="1 7">Cell membrane</location>
        <topology evidence="1 7">Multi-pass membrane protein</topology>
    </subcellularLocation>
</comment>
<evidence type="ECO:0000256" key="6">
    <source>
        <dbReference type="ARBA" id="ARBA00023136"/>
    </source>
</evidence>
<evidence type="ECO:0000256" key="1">
    <source>
        <dbReference type="ARBA" id="ARBA00004651"/>
    </source>
</evidence>
<keyword evidence="6 7" id="KW-0472">Membrane</keyword>
<feature type="transmembrane region" description="Helical" evidence="7">
    <location>
        <begin position="120"/>
        <end position="141"/>
    </location>
</feature>
<dbReference type="InterPro" id="IPR000515">
    <property type="entry name" value="MetI-like"/>
</dbReference>
<accession>A0A4Y8LW69</accession>
<gene>
    <name evidence="9" type="ORF">E2980_14325</name>
</gene>
<dbReference type="CDD" id="cd06261">
    <property type="entry name" value="TM_PBP2"/>
    <property type="match status" value="1"/>
</dbReference>
<evidence type="ECO:0000313" key="9">
    <source>
        <dbReference type="EMBL" id="TFE25222.1"/>
    </source>
</evidence>
<dbReference type="EMBL" id="SOMN01000020">
    <property type="protein sequence ID" value="TFE25222.1"/>
    <property type="molecule type" value="Genomic_DNA"/>
</dbReference>
<protein>
    <submittedName>
        <fullName evidence="9">Sugar ABC transporter permease</fullName>
    </submittedName>
</protein>
<dbReference type="SUPFAM" id="SSF161098">
    <property type="entry name" value="MetI-like"/>
    <property type="match status" value="1"/>
</dbReference>